<name>A0A6N2KBN7_SALVM</name>
<organism evidence="4">
    <name type="scientific">Salix viminalis</name>
    <name type="common">Common osier</name>
    <name type="synonym">Basket willow</name>
    <dbReference type="NCBI Taxonomy" id="40686"/>
    <lineage>
        <taxon>Eukaryota</taxon>
        <taxon>Viridiplantae</taxon>
        <taxon>Streptophyta</taxon>
        <taxon>Embryophyta</taxon>
        <taxon>Tracheophyta</taxon>
        <taxon>Spermatophyta</taxon>
        <taxon>Magnoliopsida</taxon>
        <taxon>eudicotyledons</taxon>
        <taxon>Gunneridae</taxon>
        <taxon>Pentapetalae</taxon>
        <taxon>rosids</taxon>
        <taxon>fabids</taxon>
        <taxon>Malpighiales</taxon>
        <taxon>Salicaceae</taxon>
        <taxon>Saliceae</taxon>
        <taxon>Salix</taxon>
    </lineage>
</organism>
<dbReference type="PRINTS" id="PR00364">
    <property type="entry name" value="DISEASERSIST"/>
</dbReference>
<dbReference type="EMBL" id="CAADRP010000225">
    <property type="protein sequence ID" value="VFU25497.1"/>
    <property type="molecule type" value="Genomic_DNA"/>
</dbReference>
<dbReference type="Pfam" id="PF00931">
    <property type="entry name" value="NB-ARC"/>
    <property type="match status" value="1"/>
</dbReference>
<sequence>MLRQNDPVLHHDDRSFWEYIEIMDDGRKRCTFCGHVFAKDTAITRIKFHLAQVEGRGVKICGQVHQDVQEAALAAIDGPAKKKLKTGAGSSNNEVTNAISASAQEQNNAMMMVHPQQDFLLDNWMASITAEDEEVLVIDSLHERTSFIQADEPRGDPSQPTNDQLYSPSVNNDVIMNDAQNVVGVRTEPVVQQSNAELDNLTVDARRTQVGVQGMEQGGEEGRVCSHLDMENTGEGSIQHVDRIVPPTIDENYNRREATERSVQHGVGASSFVVYGNHNAISTTPQEQNNEGDNVSGDARRTLAVETVVHTPRRNVEEMMSWLMADDTDNRTEGVVQPGVGASSFGGLVGNINEIIGDALPTRKLVGQAFEDNKKLIWSLLMGDEVSSIGIYGMGGVGKTTLVTHLYNQLLERPETRVYWITASQDTSINRLQISLARRIGLYLSNEDDELHRVVALKKELMKKHYRWVLILDDLWISFDPQKLGIPDQAEGCNLILTTRSEKICQ</sequence>
<reference evidence="4" key="1">
    <citation type="submission" date="2019-03" db="EMBL/GenBank/DDBJ databases">
        <authorList>
            <person name="Mank J."/>
            <person name="Almeida P."/>
        </authorList>
    </citation>
    <scope>NUCLEOTIDE SEQUENCE</scope>
    <source>
        <strain evidence="4">78183</strain>
    </source>
</reference>
<feature type="compositionally biased region" description="Polar residues" evidence="2">
    <location>
        <begin position="158"/>
        <end position="167"/>
    </location>
</feature>
<dbReference type="GO" id="GO:0006952">
    <property type="term" value="P:defense response"/>
    <property type="evidence" value="ECO:0007669"/>
    <property type="project" value="UniProtKB-KW"/>
</dbReference>
<dbReference type="SUPFAM" id="SSF52540">
    <property type="entry name" value="P-loop containing nucleoside triphosphate hydrolases"/>
    <property type="match status" value="1"/>
</dbReference>
<dbReference type="GO" id="GO:0043531">
    <property type="term" value="F:ADP binding"/>
    <property type="evidence" value="ECO:0007669"/>
    <property type="project" value="InterPro"/>
</dbReference>
<feature type="domain" description="NB-ARC" evidence="3">
    <location>
        <begin position="371"/>
        <end position="506"/>
    </location>
</feature>
<dbReference type="Gene3D" id="3.40.50.300">
    <property type="entry name" value="P-loop containing nucleotide triphosphate hydrolases"/>
    <property type="match status" value="1"/>
</dbReference>
<dbReference type="InterPro" id="IPR002182">
    <property type="entry name" value="NB-ARC"/>
</dbReference>
<accession>A0A6N2KBN7</accession>
<evidence type="ECO:0000256" key="1">
    <source>
        <dbReference type="ARBA" id="ARBA00022821"/>
    </source>
</evidence>
<feature type="region of interest" description="Disordered" evidence="2">
    <location>
        <begin position="147"/>
        <end position="167"/>
    </location>
</feature>
<proteinExistence type="predicted"/>
<dbReference type="AlphaFoldDB" id="A0A6N2KBN7"/>
<protein>
    <recommendedName>
        <fullName evidence="3">NB-ARC domain-containing protein</fullName>
    </recommendedName>
</protein>
<evidence type="ECO:0000256" key="2">
    <source>
        <dbReference type="SAM" id="MobiDB-lite"/>
    </source>
</evidence>
<dbReference type="PANTHER" id="PTHR36766">
    <property type="entry name" value="PLANT BROAD-SPECTRUM MILDEW RESISTANCE PROTEIN RPW8"/>
    <property type="match status" value="1"/>
</dbReference>
<dbReference type="InterPro" id="IPR027417">
    <property type="entry name" value="P-loop_NTPase"/>
</dbReference>
<gene>
    <name evidence="4" type="ORF">SVIM_LOCUS60441</name>
</gene>
<evidence type="ECO:0000259" key="3">
    <source>
        <dbReference type="Pfam" id="PF00931"/>
    </source>
</evidence>
<keyword evidence="1" id="KW-0611">Plant defense</keyword>
<dbReference type="PANTHER" id="PTHR36766:SF41">
    <property type="entry name" value="AAA+ ATPASE DOMAIN-CONTAINING PROTEIN"/>
    <property type="match status" value="1"/>
</dbReference>
<evidence type="ECO:0000313" key="4">
    <source>
        <dbReference type="EMBL" id="VFU25497.1"/>
    </source>
</evidence>